<feature type="transmembrane region" description="Helical" evidence="1">
    <location>
        <begin position="45"/>
        <end position="66"/>
    </location>
</feature>
<evidence type="ECO:0000313" key="3">
    <source>
        <dbReference type="Proteomes" id="UP001230289"/>
    </source>
</evidence>
<proteinExistence type="predicted"/>
<evidence type="ECO:0000313" key="2">
    <source>
        <dbReference type="EMBL" id="MDQ4213019.1"/>
    </source>
</evidence>
<keyword evidence="1" id="KW-0812">Transmembrane</keyword>
<sequence length="411" mass="42509">MTDPLATSPGGMSADHVLPLRFSGSASAADPLRPRHPRNRRTARIWALSILGVLLLSGGFVGAQIATSSGYDDARASLRQAQTAQDATIGQTRTVLARSGAATTTATAVLAAPGTGLLADADRATLTAADESVKKQATAATALIPPAHAATPAKPFWFWESIAAADRIRTETADARRSAKALSAAETKLGEATKALQASGTAAVTAAADRAAGAEAANVPAANDSVLTLRSSVAEVKDLAPQFQDQLASVYPGLVVAVQKLQQSHADTLSAESGPLFDSRQQIEAFARSLAPGVLIDFHWAELVNGLGGPNNYLSGETAWWYDQGGYASIRLSDSIAEDWPSDAAHAIVAHEVGHAITVRCKGMYDATNHQTAEAWATAWAISMGFTNDANGTSAYGAPPASLIATAATCR</sequence>
<gene>
    <name evidence="2" type="ORF">RBR11_03735</name>
</gene>
<organism evidence="2 3">
    <name type="scientific">Microbacterium capsulatum</name>
    <dbReference type="NCBI Taxonomy" id="3041921"/>
    <lineage>
        <taxon>Bacteria</taxon>
        <taxon>Bacillati</taxon>
        <taxon>Actinomycetota</taxon>
        <taxon>Actinomycetes</taxon>
        <taxon>Micrococcales</taxon>
        <taxon>Microbacteriaceae</taxon>
        <taxon>Microbacterium</taxon>
    </lineage>
</organism>
<dbReference type="Proteomes" id="UP001230289">
    <property type="component" value="Unassembled WGS sequence"/>
</dbReference>
<accession>A0ABU0XE79</accession>
<dbReference type="EMBL" id="JAVFCB010000002">
    <property type="protein sequence ID" value="MDQ4213019.1"/>
    <property type="molecule type" value="Genomic_DNA"/>
</dbReference>
<keyword evidence="1" id="KW-0472">Membrane</keyword>
<evidence type="ECO:0000256" key="1">
    <source>
        <dbReference type="SAM" id="Phobius"/>
    </source>
</evidence>
<keyword evidence="1" id="KW-1133">Transmembrane helix</keyword>
<reference evidence="2 3" key="1">
    <citation type="submission" date="2023-08" db="EMBL/GenBank/DDBJ databases">
        <title>Microbacterium sp. nov., isolated from a waste landfill.</title>
        <authorList>
            <person name="Wen W."/>
        </authorList>
    </citation>
    <scope>NUCLEOTIDE SEQUENCE [LARGE SCALE GENOMIC DNA]</scope>
    <source>
        <strain evidence="2 3">ASV81</strain>
    </source>
</reference>
<comment type="caution">
    <text evidence="2">The sequence shown here is derived from an EMBL/GenBank/DDBJ whole genome shotgun (WGS) entry which is preliminary data.</text>
</comment>
<name>A0ABU0XE79_9MICO</name>
<protein>
    <submittedName>
        <fullName evidence="2">Uncharacterized protein</fullName>
    </submittedName>
</protein>
<keyword evidence="3" id="KW-1185">Reference proteome</keyword>
<dbReference type="RefSeq" id="WP_308487963.1">
    <property type="nucleotide sequence ID" value="NZ_JAVFCB010000002.1"/>
</dbReference>